<feature type="transmembrane region" description="Helical" evidence="2">
    <location>
        <begin position="189"/>
        <end position="212"/>
    </location>
</feature>
<protein>
    <submittedName>
        <fullName evidence="3">Uncharacterized protein</fullName>
    </submittedName>
</protein>
<feature type="transmembrane region" description="Helical" evidence="2">
    <location>
        <begin position="341"/>
        <end position="363"/>
    </location>
</feature>
<dbReference type="InterPro" id="IPR040283">
    <property type="entry name" value="DDB_G0292058-like"/>
</dbReference>
<dbReference type="AlphaFoldDB" id="A0A9E7G372"/>
<dbReference type="PANTHER" id="PTHR31414">
    <property type="entry name" value="TRANSMEMBRANE PROTEIN DDB_G0292058"/>
    <property type="match status" value="1"/>
</dbReference>
<gene>
    <name evidence="3" type="ORF">MUK42_18469</name>
</gene>
<keyword evidence="4" id="KW-1185">Reference proteome</keyword>
<dbReference type="GO" id="GO:0016020">
    <property type="term" value="C:membrane"/>
    <property type="evidence" value="ECO:0007669"/>
    <property type="project" value="TreeGrafter"/>
</dbReference>
<dbReference type="OrthoDB" id="1922814at2759"/>
<dbReference type="Proteomes" id="UP001055439">
    <property type="component" value="Chromosome 5"/>
</dbReference>
<keyword evidence="2" id="KW-0812">Transmembrane</keyword>
<dbReference type="PANTHER" id="PTHR31414:SF18">
    <property type="entry name" value="TRANSMEMBRANE PROTEIN-RELATED"/>
    <property type="match status" value="1"/>
</dbReference>
<feature type="transmembrane region" description="Helical" evidence="2">
    <location>
        <begin position="233"/>
        <end position="256"/>
    </location>
</feature>
<organism evidence="3 4">
    <name type="scientific">Musa troglodytarum</name>
    <name type="common">fe'i banana</name>
    <dbReference type="NCBI Taxonomy" id="320322"/>
    <lineage>
        <taxon>Eukaryota</taxon>
        <taxon>Viridiplantae</taxon>
        <taxon>Streptophyta</taxon>
        <taxon>Embryophyta</taxon>
        <taxon>Tracheophyta</taxon>
        <taxon>Spermatophyta</taxon>
        <taxon>Magnoliopsida</taxon>
        <taxon>Liliopsida</taxon>
        <taxon>Zingiberales</taxon>
        <taxon>Musaceae</taxon>
        <taxon>Musa</taxon>
    </lineage>
</organism>
<reference evidence="3" key="1">
    <citation type="submission" date="2022-05" db="EMBL/GenBank/DDBJ databases">
        <title>The Musa troglodytarum L. genome provides insights into the mechanism of non-climacteric behaviour and enrichment of carotenoids.</title>
        <authorList>
            <person name="Wang J."/>
        </authorList>
    </citation>
    <scope>NUCLEOTIDE SEQUENCE</scope>
    <source>
        <tissue evidence="3">Leaf</tissue>
    </source>
</reference>
<proteinExistence type="predicted"/>
<keyword evidence="2" id="KW-1133">Transmembrane helix</keyword>
<feature type="region of interest" description="Disordered" evidence="1">
    <location>
        <begin position="29"/>
        <end position="53"/>
    </location>
</feature>
<dbReference type="EMBL" id="CP097507">
    <property type="protein sequence ID" value="URE04308.1"/>
    <property type="molecule type" value="Genomic_DNA"/>
</dbReference>
<name>A0A9E7G372_9LILI</name>
<accession>A0A9E7G372</accession>
<sequence>MGSVSWDCFPSKTATDVIKLSNMHTFHSSERGKLNGKGEAYEPRAERKKKSSHAAAVRQGIIYQALDHIHQQQKKSFWWCHSNLPTLHLSFSVFRMGLRKLCQSAMLLCSLVACGLVEVMAQTTLELDTISGTGTEERILVEGNTTGLASTLSARTERVDPLDSFKKYKGGYNITNKHYWSSTVYTGRYGYIIGTIWLVGGLVYACVLLIATKTCLVCKERKQKKRLPCSKKYCVSPVLIGILLTCLSLVASGIVLGGSSKFYSRVKSIENIIVETSEEASQTIYNVTQAVVAMESVNNLYGGIEESSNLNSTSQMLYVEAANIQRQAENRMQLVNKGIKMLKVVTIFSIVLNLIAVLVVLALRSLRLYQAFYLFSGDTCANLDGYQLNPQNSTLSSILRCSEHLPANFGLQDIRAEIHDIIEQVNSNISTVKSSILPDLEYICNPFSGPPQYSYQPDNCSSNTIKIGDIPEKYTYSASDDGACSQGEFVSNSNYTRMLVYSMQKLLDGFPRMERLANCQLVKDAFSKILLKECKPLRNYAHLTCAALAVLSTIMVLLVLIVTSEAHHDHKYHSSDGSVRPHLAYAERPFDTTEMATENFEL</sequence>
<evidence type="ECO:0000256" key="1">
    <source>
        <dbReference type="SAM" id="MobiDB-lite"/>
    </source>
</evidence>
<keyword evidence="2" id="KW-0472">Membrane</keyword>
<evidence type="ECO:0000256" key="2">
    <source>
        <dbReference type="SAM" id="Phobius"/>
    </source>
</evidence>
<feature type="transmembrane region" description="Helical" evidence="2">
    <location>
        <begin position="540"/>
        <end position="562"/>
    </location>
</feature>
<evidence type="ECO:0000313" key="3">
    <source>
        <dbReference type="EMBL" id="URE04308.1"/>
    </source>
</evidence>
<evidence type="ECO:0000313" key="4">
    <source>
        <dbReference type="Proteomes" id="UP001055439"/>
    </source>
</evidence>